<dbReference type="Gene3D" id="3.40.630.10">
    <property type="entry name" value="Zn peptidases"/>
    <property type="match status" value="1"/>
</dbReference>
<evidence type="ECO:0000313" key="12">
    <source>
        <dbReference type="Proteomes" id="UP001143370"/>
    </source>
</evidence>
<organism evidence="11 12">
    <name type="scientific">Ancylobacter dichloromethanicus</name>
    <dbReference type="NCBI Taxonomy" id="518825"/>
    <lineage>
        <taxon>Bacteria</taxon>
        <taxon>Pseudomonadati</taxon>
        <taxon>Pseudomonadota</taxon>
        <taxon>Alphaproteobacteria</taxon>
        <taxon>Hyphomicrobiales</taxon>
        <taxon>Xanthobacteraceae</taxon>
        <taxon>Ancylobacter</taxon>
    </lineage>
</organism>
<dbReference type="InterPro" id="IPR011650">
    <property type="entry name" value="Peptidase_M20_dimer"/>
</dbReference>
<keyword evidence="6" id="KW-0479">Metal-binding</keyword>
<evidence type="ECO:0000256" key="2">
    <source>
        <dbReference type="ARBA" id="ARBA00005691"/>
    </source>
</evidence>
<dbReference type="SUPFAM" id="SSF53187">
    <property type="entry name" value="Zn-dependent exopeptidases"/>
    <property type="match status" value="1"/>
</dbReference>
<comment type="caution">
    <text evidence="11">The sequence shown here is derived from an EMBL/GenBank/DDBJ whole genome shotgun (WGS) entry which is preliminary data.</text>
</comment>
<dbReference type="AlphaFoldDB" id="A0A9W6JF42"/>
<comment type="cofactor">
    <cofactor evidence="1">
        <name>Zn(2+)</name>
        <dbReference type="ChEBI" id="CHEBI:29105"/>
    </cofactor>
</comment>
<dbReference type="GO" id="GO:0006526">
    <property type="term" value="P:L-arginine biosynthetic process"/>
    <property type="evidence" value="ECO:0007669"/>
    <property type="project" value="UniProtKB-KW"/>
</dbReference>
<dbReference type="InterPro" id="IPR001261">
    <property type="entry name" value="ArgE/DapE_CS"/>
</dbReference>
<comment type="similarity">
    <text evidence="2">Belongs to the peptidase M20A family. ArgE subfamily.</text>
</comment>
<reference evidence="11" key="2">
    <citation type="submission" date="2023-01" db="EMBL/GenBank/DDBJ databases">
        <authorList>
            <person name="Sun Q."/>
            <person name="Evtushenko L."/>
        </authorList>
    </citation>
    <scope>NUCLEOTIDE SEQUENCE</scope>
    <source>
        <strain evidence="11">VKM B-2484</strain>
    </source>
</reference>
<dbReference type="CDD" id="cd03894">
    <property type="entry name" value="M20_ArgE"/>
    <property type="match status" value="1"/>
</dbReference>
<keyword evidence="9" id="KW-0170">Cobalt</keyword>
<dbReference type="SUPFAM" id="SSF55031">
    <property type="entry name" value="Bacterial exopeptidase dimerisation domain"/>
    <property type="match status" value="1"/>
</dbReference>
<accession>A0A9W6JF42</accession>
<evidence type="ECO:0000256" key="3">
    <source>
        <dbReference type="ARBA" id="ARBA00022490"/>
    </source>
</evidence>
<sequence length="398" mass="42385">MVKLFSRRGFQMLAARTTTEELLAYLVAFDTTSRNSNLDLIAFVRDYLGAFGIESTLVPSAAGDKASLFATIGPAGVGGVCLSGHSDVVPVDGQPWSTDPFTLTPKDDRLYGRGACDMKGFLACCLAQVPQMLAAKLATPIHLLVSYDEEIGCTGVVPAVRRLGDDLPLPRACIVGEPTSMRVVDAHKSGIAYVTTVTGREAHSSMPQLGANAIFAAAELIGELDRMRAELVAAGDPSGRFDPPNTTLQVTVVNGGTAGNIVPRECAIRWNVRGLPGLDETVLLDRLERFGRANVLPRLRETAPEAAITTDFVYKVPPLSPQTGSEAETLALRLAGQNRTYTVAYGTEGGHFQAQGIPTIICGPGSIDQAHKPDEYIEVSQLRACERFLKGLIAECAG</sequence>
<evidence type="ECO:0000256" key="9">
    <source>
        <dbReference type="ARBA" id="ARBA00023285"/>
    </source>
</evidence>
<feature type="domain" description="Peptidase M20 dimerisation" evidence="10">
    <location>
        <begin position="186"/>
        <end position="289"/>
    </location>
</feature>
<dbReference type="EMBL" id="BSFJ01000038">
    <property type="protein sequence ID" value="GLK74408.1"/>
    <property type="molecule type" value="Genomic_DNA"/>
</dbReference>
<dbReference type="InterPro" id="IPR036264">
    <property type="entry name" value="Bact_exopeptidase_dim_dom"/>
</dbReference>
<reference evidence="11" key="1">
    <citation type="journal article" date="2014" name="Int. J. Syst. Evol. Microbiol.">
        <title>Complete genome sequence of Corynebacterium casei LMG S-19264T (=DSM 44701T), isolated from a smear-ripened cheese.</title>
        <authorList>
            <consortium name="US DOE Joint Genome Institute (JGI-PGF)"/>
            <person name="Walter F."/>
            <person name="Albersmeier A."/>
            <person name="Kalinowski J."/>
            <person name="Ruckert C."/>
        </authorList>
    </citation>
    <scope>NUCLEOTIDE SEQUENCE</scope>
    <source>
        <strain evidence="11">VKM B-2484</strain>
    </source>
</reference>
<name>A0A9W6JF42_9HYPH</name>
<evidence type="ECO:0000313" key="11">
    <source>
        <dbReference type="EMBL" id="GLK74408.1"/>
    </source>
</evidence>
<keyword evidence="4" id="KW-0055">Arginine biosynthesis</keyword>
<evidence type="ECO:0000256" key="4">
    <source>
        <dbReference type="ARBA" id="ARBA00022571"/>
    </source>
</evidence>
<evidence type="ECO:0000256" key="7">
    <source>
        <dbReference type="ARBA" id="ARBA00022801"/>
    </source>
</evidence>
<dbReference type="InterPro" id="IPR002933">
    <property type="entry name" value="Peptidase_M20"/>
</dbReference>
<dbReference type="Pfam" id="PF01546">
    <property type="entry name" value="Peptidase_M20"/>
    <property type="match status" value="1"/>
</dbReference>
<proteinExistence type="inferred from homology"/>
<dbReference type="Pfam" id="PF07687">
    <property type="entry name" value="M20_dimer"/>
    <property type="match status" value="1"/>
</dbReference>
<dbReference type="PANTHER" id="PTHR43808:SF31">
    <property type="entry name" value="N-ACETYL-L-CITRULLINE DEACETYLASE"/>
    <property type="match status" value="1"/>
</dbReference>
<evidence type="ECO:0000259" key="10">
    <source>
        <dbReference type="Pfam" id="PF07687"/>
    </source>
</evidence>
<dbReference type="NCBIfam" id="TIGR01892">
    <property type="entry name" value="AcOrn-deacetyl"/>
    <property type="match status" value="1"/>
</dbReference>
<evidence type="ECO:0000256" key="5">
    <source>
        <dbReference type="ARBA" id="ARBA00022605"/>
    </source>
</evidence>
<dbReference type="GO" id="GO:0046872">
    <property type="term" value="F:metal ion binding"/>
    <property type="evidence" value="ECO:0007669"/>
    <property type="project" value="UniProtKB-KW"/>
</dbReference>
<dbReference type="GO" id="GO:0008777">
    <property type="term" value="F:acetylornithine deacetylase activity"/>
    <property type="evidence" value="ECO:0007669"/>
    <property type="project" value="TreeGrafter"/>
</dbReference>
<dbReference type="PROSITE" id="PS00759">
    <property type="entry name" value="ARGE_DAPE_CPG2_2"/>
    <property type="match status" value="1"/>
</dbReference>
<keyword evidence="12" id="KW-1185">Reference proteome</keyword>
<protein>
    <submittedName>
        <fullName evidence="11">Acetylornithine deacetylase</fullName>
    </submittedName>
</protein>
<keyword evidence="3" id="KW-0963">Cytoplasm</keyword>
<dbReference type="NCBIfam" id="NF005710">
    <property type="entry name" value="PRK07522.1"/>
    <property type="match status" value="1"/>
</dbReference>
<dbReference type="Gene3D" id="3.30.70.360">
    <property type="match status" value="1"/>
</dbReference>
<dbReference type="PANTHER" id="PTHR43808">
    <property type="entry name" value="ACETYLORNITHINE DEACETYLASE"/>
    <property type="match status" value="1"/>
</dbReference>
<dbReference type="InterPro" id="IPR050072">
    <property type="entry name" value="Peptidase_M20A"/>
</dbReference>
<dbReference type="InterPro" id="IPR010169">
    <property type="entry name" value="AcOrn-deacetyl"/>
</dbReference>
<evidence type="ECO:0000256" key="1">
    <source>
        <dbReference type="ARBA" id="ARBA00001947"/>
    </source>
</evidence>
<evidence type="ECO:0000256" key="8">
    <source>
        <dbReference type="ARBA" id="ARBA00022833"/>
    </source>
</evidence>
<gene>
    <name evidence="11" type="ORF">GCM10017643_45260</name>
</gene>
<dbReference type="Proteomes" id="UP001143370">
    <property type="component" value="Unassembled WGS sequence"/>
</dbReference>
<keyword evidence="7" id="KW-0378">Hydrolase</keyword>
<keyword evidence="5" id="KW-0028">Amino-acid biosynthesis</keyword>
<keyword evidence="8" id="KW-0862">Zinc</keyword>
<evidence type="ECO:0000256" key="6">
    <source>
        <dbReference type="ARBA" id="ARBA00022723"/>
    </source>
</evidence>